<dbReference type="InterPro" id="IPR013783">
    <property type="entry name" value="Ig-like_fold"/>
</dbReference>
<reference evidence="3" key="2">
    <citation type="submission" date="2025-08" db="UniProtKB">
        <authorList>
            <consortium name="Ensembl"/>
        </authorList>
    </citation>
    <scope>IDENTIFICATION</scope>
</reference>
<protein>
    <recommendedName>
        <fullName evidence="2">Ig-like domain-containing protein</fullName>
    </recommendedName>
</protein>
<organism evidence="3 4">
    <name type="scientific">Erpetoichthys calabaricus</name>
    <name type="common">Rope fish</name>
    <name type="synonym">Calamoichthys calabaricus</name>
    <dbReference type="NCBI Taxonomy" id="27687"/>
    <lineage>
        <taxon>Eukaryota</taxon>
        <taxon>Metazoa</taxon>
        <taxon>Chordata</taxon>
        <taxon>Craniata</taxon>
        <taxon>Vertebrata</taxon>
        <taxon>Euteleostomi</taxon>
        <taxon>Actinopterygii</taxon>
        <taxon>Polypteriformes</taxon>
        <taxon>Polypteridae</taxon>
        <taxon>Erpetoichthys</taxon>
    </lineage>
</organism>
<feature type="domain" description="Ig-like" evidence="2">
    <location>
        <begin position="19"/>
        <end position="115"/>
    </location>
</feature>
<dbReference type="Ensembl" id="ENSECRT00000022769.1">
    <property type="protein sequence ID" value="ENSECRP00000022294.1"/>
    <property type="gene ID" value="ENSECRG00000015071.1"/>
</dbReference>
<feature type="signal peptide" evidence="1">
    <location>
        <begin position="1"/>
        <end position="23"/>
    </location>
</feature>
<sequence>MSFRGTFLIVQSSLLSLDSEVLSSSDVAVTATAGHNVTLPCRSSSYKFGVDFCWGRGECPFTGRCGSNEIYKGDGRVHRMSDKYQLTGDIQRGDLSLTVVNVTMEDGGPYCCLIEISGLFNDEKNSMWLRIFALISRLCSLSDILQARGLHSNCTPPIRHPGAGFTSS</sequence>
<dbReference type="AlphaFoldDB" id="A0A8C4SXF6"/>
<accession>A0A8C4SXF6</accession>
<dbReference type="GO" id="GO:0060097">
    <property type="term" value="P:cytoskeletal rearrangement involved in phagocytosis, engulfment"/>
    <property type="evidence" value="ECO:0007669"/>
    <property type="project" value="TreeGrafter"/>
</dbReference>
<evidence type="ECO:0000313" key="3">
    <source>
        <dbReference type="Ensembl" id="ENSECRP00000022294.1"/>
    </source>
</evidence>
<dbReference type="SUPFAM" id="SSF48726">
    <property type="entry name" value="Immunoglobulin"/>
    <property type="match status" value="1"/>
</dbReference>
<dbReference type="InterPro" id="IPR007110">
    <property type="entry name" value="Ig-like_dom"/>
</dbReference>
<feature type="chain" id="PRO_5034306253" description="Ig-like domain-containing protein" evidence="1">
    <location>
        <begin position="24"/>
        <end position="168"/>
    </location>
</feature>
<dbReference type="InterPro" id="IPR036179">
    <property type="entry name" value="Ig-like_dom_sf"/>
</dbReference>
<reference evidence="3" key="3">
    <citation type="submission" date="2025-09" db="UniProtKB">
        <authorList>
            <consortium name="Ensembl"/>
        </authorList>
    </citation>
    <scope>IDENTIFICATION</scope>
</reference>
<dbReference type="Gene3D" id="2.60.40.10">
    <property type="entry name" value="Immunoglobulins"/>
    <property type="match status" value="1"/>
</dbReference>
<dbReference type="PROSITE" id="PS50835">
    <property type="entry name" value="IG_LIKE"/>
    <property type="match status" value="1"/>
</dbReference>
<name>A0A8C4SXF6_ERPCA</name>
<evidence type="ECO:0000313" key="4">
    <source>
        <dbReference type="Proteomes" id="UP000694620"/>
    </source>
</evidence>
<proteinExistence type="predicted"/>
<dbReference type="PANTHER" id="PTHR46608:SF3">
    <property type="entry name" value="T-CELL IMMUNOGLOBULIN AND MUCIN DOMAIN-CONTAINING PROTEIN 4"/>
    <property type="match status" value="1"/>
</dbReference>
<dbReference type="PANTHER" id="PTHR46608">
    <property type="entry name" value="T-CELL IMMUNOGLOBULIN AND MUCIN DOMAIN-CONTAINING PROTEIN 4"/>
    <property type="match status" value="1"/>
</dbReference>
<keyword evidence="1" id="KW-0732">Signal</keyword>
<dbReference type="InterPro" id="IPR013106">
    <property type="entry name" value="Ig_V-set"/>
</dbReference>
<dbReference type="InterPro" id="IPR003599">
    <property type="entry name" value="Ig_sub"/>
</dbReference>
<dbReference type="GO" id="GO:0001786">
    <property type="term" value="F:phosphatidylserine binding"/>
    <property type="evidence" value="ECO:0007669"/>
    <property type="project" value="TreeGrafter"/>
</dbReference>
<evidence type="ECO:0000259" key="2">
    <source>
        <dbReference type="PROSITE" id="PS50835"/>
    </source>
</evidence>
<dbReference type="Proteomes" id="UP000694620">
    <property type="component" value="Chromosome 11"/>
</dbReference>
<dbReference type="SMART" id="SM00409">
    <property type="entry name" value="IG"/>
    <property type="match status" value="1"/>
</dbReference>
<dbReference type="Pfam" id="PF07686">
    <property type="entry name" value="V-set"/>
    <property type="match status" value="1"/>
</dbReference>
<dbReference type="GeneTree" id="ENSGT00940000154444"/>
<keyword evidence="4" id="KW-1185">Reference proteome</keyword>
<reference evidence="3" key="1">
    <citation type="submission" date="2021-06" db="EMBL/GenBank/DDBJ databases">
        <authorList>
            <consortium name="Wellcome Sanger Institute Data Sharing"/>
        </authorList>
    </citation>
    <scope>NUCLEOTIDE SEQUENCE [LARGE SCALE GENOMIC DNA]</scope>
</reference>
<dbReference type="GO" id="GO:0043277">
    <property type="term" value="P:apoptotic cell clearance"/>
    <property type="evidence" value="ECO:0007669"/>
    <property type="project" value="TreeGrafter"/>
</dbReference>
<evidence type="ECO:0000256" key="1">
    <source>
        <dbReference type="SAM" id="SignalP"/>
    </source>
</evidence>